<dbReference type="EMBL" id="FUEG01000040">
    <property type="protein sequence ID" value="SJL17104.1"/>
    <property type="molecule type" value="Genomic_DNA"/>
</dbReference>
<feature type="transmembrane region" description="Helical" evidence="1">
    <location>
        <begin position="28"/>
        <end position="48"/>
    </location>
</feature>
<evidence type="ECO:0000256" key="1">
    <source>
        <dbReference type="SAM" id="Phobius"/>
    </source>
</evidence>
<organism evidence="2 3">
    <name type="scientific">Armillaria ostoyae</name>
    <name type="common">Armillaria root rot fungus</name>
    <dbReference type="NCBI Taxonomy" id="47428"/>
    <lineage>
        <taxon>Eukaryota</taxon>
        <taxon>Fungi</taxon>
        <taxon>Dikarya</taxon>
        <taxon>Basidiomycota</taxon>
        <taxon>Agaricomycotina</taxon>
        <taxon>Agaricomycetes</taxon>
        <taxon>Agaricomycetidae</taxon>
        <taxon>Agaricales</taxon>
        <taxon>Marasmiineae</taxon>
        <taxon>Physalacriaceae</taxon>
        <taxon>Armillaria</taxon>
    </lineage>
</organism>
<gene>
    <name evidence="2" type="ORF">ARMOST_20646</name>
</gene>
<dbReference type="STRING" id="47428.A0A284S7X5"/>
<keyword evidence="1" id="KW-1133">Transmembrane helix</keyword>
<keyword evidence="3" id="KW-1185">Reference proteome</keyword>
<evidence type="ECO:0000313" key="3">
    <source>
        <dbReference type="Proteomes" id="UP000219338"/>
    </source>
</evidence>
<sequence>MQASPPDLSQDDRRFIFDLLDTSLNTTILESLLQGLYTGIVAITLWTIFSSPKLLRSTFLLNVIITLYFLSTIAFSMKWAFERRTFIEHGYNYYSMYIASLDGGPWWRANYLVSGITGGISALLVDITIIWRCWALWDRQWRVVFIPIICTAVATVMKAMQIYSGFRKSTNDFSIQFAVDINWYLIYVVLMLATTVMSTLLIVYRIVRHAPGMSASRKIIEMLIESSALYSISLIIYLALVSQNSESGYYADTIAAHVRVSLHPQFHTVKDLKPPKAIVPTFLVGRVSAHANTSSRRQQMVAMWENHPPLVGCFREEVIGNIHSPDDGHQTVSGSSMGKETV</sequence>
<keyword evidence="1" id="KW-0472">Membrane</keyword>
<dbReference type="AlphaFoldDB" id="A0A284S7X5"/>
<feature type="transmembrane region" description="Helical" evidence="1">
    <location>
        <begin position="219"/>
        <end position="240"/>
    </location>
</feature>
<dbReference type="Proteomes" id="UP000219338">
    <property type="component" value="Unassembled WGS sequence"/>
</dbReference>
<feature type="transmembrane region" description="Helical" evidence="1">
    <location>
        <begin position="183"/>
        <end position="207"/>
    </location>
</feature>
<protein>
    <submittedName>
        <fullName evidence="2">Uncharacterized protein</fullName>
    </submittedName>
</protein>
<name>A0A284S7X5_ARMOS</name>
<accession>A0A284S7X5</accession>
<feature type="transmembrane region" description="Helical" evidence="1">
    <location>
        <begin position="143"/>
        <end position="163"/>
    </location>
</feature>
<feature type="transmembrane region" description="Helical" evidence="1">
    <location>
        <begin position="60"/>
        <end position="81"/>
    </location>
</feature>
<keyword evidence="1" id="KW-0812">Transmembrane</keyword>
<dbReference type="OMA" id="WAFERRT"/>
<dbReference type="OrthoDB" id="2963008at2759"/>
<feature type="transmembrane region" description="Helical" evidence="1">
    <location>
        <begin position="111"/>
        <end position="131"/>
    </location>
</feature>
<evidence type="ECO:0000313" key="2">
    <source>
        <dbReference type="EMBL" id="SJL17104.1"/>
    </source>
</evidence>
<proteinExistence type="predicted"/>
<reference evidence="3" key="1">
    <citation type="journal article" date="2017" name="Nat. Ecol. Evol.">
        <title>Genome expansion and lineage-specific genetic innovations in the forest pathogenic fungi Armillaria.</title>
        <authorList>
            <person name="Sipos G."/>
            <person name="Prasanna A.N."/>
            <person name="Walter M.C."/>
            <person name="O'Connor E."/>
            <person name="Balint B."/>
            <person name="Krizsan K."/>
            <person name="Kiss B."/>
            <person name="Hess J."/>
            <person name="Varga T."/>
            <person name="Slot J."/>
            <person name="Riley R."/>
            <person name="Boka B."/>
            <person name="Rigling D."/>
            <person name="Barry K."/>
            <person name="Lee J."/>
            <person name="Mihaltcheva S."/>
            <person name="LaButti K."/>
            <person name="Lipzen A."/>
            <person name="Waldron R."/>
            <person name="Moloney N.M."/>
            <person name="Sperisen C."/>
            <person name="Kredics L."/>
            <person name="Vagvoelgyi C."/>
            <person name="Patrignani A."/>
            <person name="Fitzpatrick D."/>
            <person name="Nagy I."/>
            <person name="Doyle S."/>
            <person name="Anderson J.B."/>
            <person name="Grigoriev I.V."/>
            <person name="Gueldener U."/>
            <person name="Muensterkoetter M."/>
            <person name="Nagy L.G."/>
        </authorList>
    </citation>
    <scope>NUCLEOTIDE SEQUENCE [LARGE SCALE GENOMIC DNA]</scope>
    <source>
        <strain evidence="3">C18/9</strain>
    </source>
</reference>